<dbReference type="EMBL" id="BSYR01000008">
    <property type="protein sequence ID" value="GMI70156.1"/>
    <property type="molecule type" value="Genomic_DNA"/>
</dbReference>
<dbReference type="SUPFAM" id="SSF103473">
    <property type="entry name" value="MFS general substrate transporter"/>
    <property type="match status" value="1"/>
</dbReference>
<feature type="transmembrane region" description="Helical" evidence="7">
    <location>
        <begin position="482"/>
        <end position="506"/>
    </location>
</feature>
<feature type="transmembrane region" description="Helical" evidence="7">
    <location>
        <begin position="361"/>
        <end position="378"/>
    </location>
</feature>
<gene>
    <name evidence="8" type="ORF">HRI_000684900</name>
</gene>
<evidence type="ECO:0000256" key="7">
    <source>
        <dbReference type="SAM" id="Phobius"/>
    </source>
</evidence>
<feature type="transmembrane region" description="Helical" evidence="7">
    <location>
        <begin position="96"/>
        <end position="117"/>
    </location>
</feature>
<name>A0A9W7H3X0_HIBTR</name>
<dbReference type="PROSITE" id="PS01022">
    <property type="entry name" value="PTR2_1"/>
    <property type="match status" value="1"/>
</dbReference>
<organism evidence="8 9">
    <name type="scientific">Hibiscus trionum</name>
    <name type="common">Flower of an hour</name>
    <dbReference type="NCBI Taxonomy" id="183268"/>
    <lineage>
        <taxon>Eukaryota</taxon>
        <taxon>Viridiplantae</taxon>
        <taxon>Streptophyta</taxon>
        <taxon>Embryophyta</taxon>
        <taxon>Tracheophyta</taxon>
        <taxon>Spermatophyta</taxon>
        <taxon>Magnoliopsida</taxon>
        <taxon>eudicotyledons</taxon>
        <taxon>Gunneridae</taxon>
        <taxon>Pentapetalae</taxon>
        <taxon>rosids</taxon>
        <taxon>malvids</taxon>
        <taxon>Malvales</taxon>
        <taxon>Malvaceae</taxon>
        <taxon>Malvoideae</taxon>
        <taxon>Hibiscus</taxon>
    </lineage>
</organism>
<proteinExistence type="inferred from homology"/>
<keyword evidence="5 7" id="KW-1133">Transmembrane helix</keyword>
<feature type="transmembrane region" description="Helical" evidence="7">
    <location>
        <begin position="70"/>
        <end position="90"/>
    </location>
</feature>
<dbReference type="OrthoDB" id="8904098at2759"/>
<protein>
    <submittedName>
        <fullName evidence="8">Uncharacterized protein</fullName>
    </submittedName>
</protein>
<evidence type="ECO:0000256" key="2">
    <source>
        <dbReference type="ARBA" id="ARBA00005982"/>
    </source>
</evidence>
<dbReference type="GO" id="GO:0042937">
    <property type="term" value="F:tripeptide transmembrane transporter activity"/>
    <property type="evidence" value="ECO:0007669"/>
    <property type="project" value="InterPro"/>
</dbReference>
<evidence type="ECO:0000313" key="8">
    <source>
        <dbReference type="EMBL" id="GMI70156.1"/>
    </source>
</evidence>
<evidence type="ECO:0000256" key="3">
    <source>
        <dbReference type="ARBA" id="ARBA00022553"/>
    </source>
</evidence>
<dbReference type="InterPro" id="IPR044739">
    <property type="entry name" value="NRT1/PTR"/>
</dbReference>
<dbReference type="Gene3D" id="1.20.1250.20">
    <property type="entry name" value="MFS general substrate transporter like domains"/>
    <property type="match status" value="1"/>
</dbReference>
<accession>A0A9W7H3X0</accession>
<dbReference type="InterPro" id="IPR036259">
    <property type="entry name" value="MFS_trans_sf"/>
</dbReference>
<dbReference type="GO" id="GO:0016020">
    <property type="term" value="C:membrane"/>
    <property type="evidence" value="ECO:0007669"/>
    <property type="project" value="UniProtKB-SubCell"/>
</dbReference>
<evidence type="ECO:0000256" key="5">
    <source>
        <dbReference type="ARBA" id="ARBA00022989"/>
    </source>
</evidence>
<comment type="caution">
    <text evidence="8">The sequence shown here is derived from an EMBL/GenBank/DDBJ whole genome shotgun (WGS) entry which is preliminary data.</text>
</comment>
<keyword evidence="4 7" id="KW-0812">Transmembrane</keyword>
<evidence type="ECO:0000256" key="6">
    <source>
        <dbReference type="ARBA" id="ARBA00023136"/>
    </source>
</evidence>
<feature type="transmembrane region" description="Helical" evidence="7">
    <location>
        <begin position="316"/>
        <end position="341"/>
    </location>
</feature>
<feature type="transmembrane region" description="Helical" evidence="7">
    <location>
        <begin position="399"/>
        <end position="419"/>
    </location>
</feature>
<evidence type="ECO:0000256" key="4">
    <source>
        <dbReference type="ARBA" id="ARBA00022692"/>
    </source>
</evidence>
<dbReference type="InterPro" id="IPR000109">
    <property type="entry name" value="POT_fam"/>
</dbReference>
<dbReference type="GO" id="GO:0071916">
    <property type="term" value="F:dipeptide transmembrane transporter activity"/>
    <property type="evidence" value="ECO:0007669"/>
    <property type="project" value="InterPro"/>
</dbReference>
<dbReference type="Pfam" id="PF00854">
    <property type="entry name" value="PTR2"/>
    <property type="match status" value="1"/>
</dbReference>
<keyword evidence="6 7" id="KW-0472">Membrane</keyword>
<dbReference type="InterPro" id="IPR018456">
    <property type="entry name" value="PTR2_symporter_CS"/>
</dbReference>
<sequence>MDTSVAPVTNDNENRIPSKLSKGGWNAAVFVIFVEMAERFAFYGLAGNLITYLTNNLGEPVATAAKNVNTWVGVSAIFPLIGAFVADSYLGRFKTILASSLIYFLGMVLLSLSVSVIPIHSRKAVFFTALYVLAIGEGGHKPCVQTFAADQFDENNPQEKAAKSSFFNWWYLGIVTGASVATVVVIYLQDNVSWAAGFMVLSGSLAVALAVFLVGIKRYRKQRPTGSPFTTMAQVFVAAVKKWRVSETHGGRGICYADDRIGGSHANGQTRSHNLARTKQFRFLDKAMIIDNKDALSKTKDPWRLCSLNQVEEVKLVLRLIPIWLACLMFSAVITQLHTFFTKQGSTMSRSIGPNFQVPPAAFQSLVGLTILVTVPVYDRLFVPIAQKVTGHPRGITMLQRIGTGLFVSILNMFVAGLIETTRVNTASKHGLLDTPKAVVPMSIWWLVPQYILTGIGDVFTVVGLQELFYDQMPEEMRSIGAAAYISVVGVGSFVNTAIISVVQVITSKHGNEWLGDNLNRANLNYFYWVLAGLSAVNLCVFMWITKGFVYKKVENNDQTISNAGMELETRGYLEGKV</sequence>
<reference evidence="8" key="1">
    <citation type="submission" date="2023-05" db="EMBL/GenBank/DDBJ databases">
        <title>Genome and transcriptome analyses reveal genes involved in the formation of fine ridges on petal epidermal cells in Hibiscus trionum.</title>
        <authorList>
            <person name="Koshimizu S."/>
            <person name="Masuda S."/>
            <person name="Ishii T."/>
            <person name="Shirasu K."/>
            <person name="Hoshino A."/>
            <person name="Arita M."/>
        </authorList>
    </citation>
    <scope>NUCLEOTIDE SEQUENCE</scope>
    <source>
        <strain evidence="8">Hamamatsu line</strain>
    </source>
</reference>
<keyword evidence="9" id="KW-1185">Reference proteome</keyword>
<feature type="transmembrane region" description="Helical" evidence="7">
    <location>
        <begin position="169"/>
        <end position="188"/>
    </location>
</feature>
<dbReference type="AlphaFoldDB" id="A0A9W7H3X0"/>
<feature type="transmembrane region" description="Helical" evidence="7">
    <location>
        <begin position="451"/>
        <end position="470"/>
    </location>
</feature>
<dbReference type="CDD" id="cd17417">
    <property type="entry name" value="MFS_NPF5"/>
    <property type="match status" value="1"/>
</dbReference>
<dbReference type="PANTHER" id="PTHR11654">
    <property type="entry name" value="OLIGOPEPTIDE TRANSPORTER-RELATED"/>
    <property type="match status" value="1"/>
</dbReference>
<keyword evidence="3" id="KW-0597">Phosphoprotein</keyword>
<comment type="similarity">
    <text evidence="2">Belongs to the major facilitator superfamily. Proton-dependent oligopeptide transporter (POT/PTR) (TC 2.A.17) family.</text>
</comment>
<dbReference type="Proteomes" id="UP001165190">
    <property type="component" value="Unassembled WGS sequence"/>
</dbReference>
<feature type="transmembrane region" description="Helical" evidence="7">
    <location>
        <begin position="526"/>
        <end position="545"/>
    </location>
</feature>
<comment type="subcellular location">
    <subcellularLocation>
        <location evidence="1">Membrane</location>
        <topology evidence="1">Multi-pass membrane protein</topology>
    </subcellularLocation>
</comment>
<evidence type="ECO:0000313" key="9">
    <source>
        <dbReference type="Proteomes" id="UP001165190"/>
    </source>
</evidence>
<feature type="transmembrane region" description="Helical" evidence="7">
    <location>
        <begin position="194"/>
        <end position="216"/>
    </location>
</feature>
<evidence type="ECO:0000256" key="1">
    <source>
        <dbReference type="ARBA" id="ARBA00004141"/>
    </source>
</evidence>